<dbReference type="AlphaFoldDB" id="A0AAW1XMF3"/>
<evidence type="ECO:0000313" key="19">
    <source>
        <dbReference type="EMBL" id="KAK9937435.1"/>
    </source>
</evidence>
<feature type="domain" description="Bulb-type lectin" evidence="17">
    <location>
        <begin position="25"/>
        <end position="147"/>
    </location>
</feature>
<evidence type="ECO:0000256" key="7">
    <source>
        <dbReference type="ARBA" id="ARBA00022777"/>
    </source>
</evidence>
<evidence type="ECO:0000256" key="2">
    <source>
        <dbReference type="ARBA" id="ARBA00022475"/>
    </source>
</evidence>
<evidence type="ECO:0000256" key="9">
    <source>
        <dbReference type="ARBA" id="ARBA00023157"/>
    </source>
</evidence>
<dbReference type="Pfam" id="PF07714">
    <property type="entry name" value="PK_Tyr_Ser-Thr"/>
    <property type="match status" value="1"/>
</dbReference>
<keyword evidence="8 13" id="KW-0067">ATP-binding</keyword>
<keyword evidence="7 13" id="KW-0418">Kinase</keyword>
<evidence type="ECO:0000256" key="6">
    <source>
        <dbReference type="ARBA" id="ARBA00022741"/>
    </source>
</evidence>
<comment type="subcellular location">
    <subcellularLocation>
        <location evidence="1">Cell membrane</location>
        <topology evidence="1">Single-pass type I membrane protein</topology>
    </subcellularLocation>
</comment>
<dbReference type="SUPFAM" id="SSF51110">
    <property type="entry name" value="alpha-D-mannose-specific plant lectins"/>
    <property type="match status" value="1"/>
</dbReference>
<accession>A0AAW1XMF3</accession>
<evidence type="ECO:0000256" key="14">
    <source>
        <dbReference type="SAM" id="Phobius"/>
    </source>
</evidence>
<feature type="domain" description="Protein kinase" evidence="16">
    <location>
        <begin position="472"/>
        <end position="748"/>
    </location>
</feature>
<evidence type="ECO:0000256" key="11">
    <source>
        <dbReference type="ARBA" id="ARBA00047899"/>
    </source>
</evidence>
<organism evidence="19 20">
    <name type="scientific">Rubus argutus</name>
    <name type="common">Southern blackberry</name>
    <dbReference type="NCBI Taxonomy" id="59490"/>
    <lineage>
        <taxon>Eukaryota</taxon>
        <taxon>Viridiplantae</taxon>
        <taxon>Streptophyta</taxon>
        <taxon>Embryophyta</taxon>
        <taxon>Tracheophyta</taxon>
        <taxon>Spermatophyta</taxon>
        <taxon>Magnoliopsida</taxon>
        <taxon>eudicotyledons</taxon>
        <taxon>Gunneridae</taxon>
        <taxon>Pentapetalae</taxon>
        <taxon>rosids</taxon>
        <taxon>fabids</taxon>
        <taxon>Rosales</taxon>
        <taxon>Rosaceae</taxon>
        <taxon>Rosoideae</taxon>
        <taxon>Rosoideae incertae sedis</taxon>
        <taxon>Rubus</taxon>
    </lineage>
</organism>
<dbReference type="InterPro" id="IPR008271">
    <property type="entry name" value="Ser/Thr_kinase_AS"/>
</dbReference>
<comment type="catalytic activity">
    <reaction evidence="12 13">
        <text>L-seryl-[protein] + ATP = O-phospho-L-seryl-[protein] + ADP + H(+)</text>
        <dbReference type="Rhea" id="RHEA:17989"/>
        <dbReference type="Rhea" id="RHEA-COMP:9863"/>
        <dbReference type="Rhea" id="RHEA-COMP:11604"/>
        <dbReference type="ChEBI" id="CHEBI:15378"/>
        <dbReference type="ChEBI" id="CHEBI:29999"/>
        <dbReference type="ChEBI" id="CHEBI:30616"/>
        <dbReference type="ChEBI" id="CHEBI:83421"/>
        <dbReference type="ChEBI" id="CHEBI:456216"/>
        <dbReference type="EC" id="2.7.11.1"/>
    </reaction>
</comment>
<proteinExistence type="inferred from homology"/>
<evidence type="ECO:0000313" key="20">
    <source>
        <dbReference type="Proteomes" id="UP001457282"/>
    </source>
</evidence>
<evidence type="ECO:0000256" key="3">
    <source>
        <dbReference type="ARBA" id="ARBA00022527"/>
    </source>
</evidence>
<dbReference type="PANTHER" id="PTHR27002:SF1087">
    <property type="entry name" value="PROTEIN KINASE DOMAIN-CONTAINING PROTEIN"/>
    <property type="match status" value="1"/>
</dbReference>
<dbReference type="InterPro" id="IPR001480">
    <property type="entry name" value="Bulb-type_lectin_dom"/>
</dbReference>
<dbReference type="FunFam" id="3.30.200.20:FF:000951">
    <property type="entry name" value="Uncharacterized protein"/>
    <property type="match status" value="1"/>
</dbReference>
<keyword evidence="6 13" id="KW-0547">Nucleotide-binding</keyword>
<dbReference type="EC" id="2.7.11.1" evidence="13"/>
<comment type="caution">
    <text evidence="19">The sequence shown here is derived from an EMBL/GenBank/DDBJ whole genome shotgun (WGS) entry which is preliminary data.</text>
</comment>
<gene>
    <name evidence="19" type="ORF">M0R45_014228</name>
</gene>
<keyword evidence="14" id="KW-0472">Membrane</keyword>
<dbReference type="Pfam" id="PF08276">
    <property type="entry name" value="PAN_2"/>
    <property type="match status" value="1"/>
</dbReference>
<dbReference type="CDD" id="cd14066">
    <property type="entry name" value="STKc_IRAK"/>
    <property type="match status" value="1"/>
</dbReference>
<feature type="chain" id="PRO_5044002298" description="Receptor-like serine/threonine-protein kinase" evidence="15">
    <location>
        <begin position="24"/>
        <end position="790"/>
    </location>
</feature>
<evidence type="ECO:0000256" key="15">
    <source>
        <dbReference type="SAM" id="SignalP"/>
    </source>
</evidence>
<evidence type="ECO:0000256" key="12">
    <source>
        <dbReference type="ARBA" id="ARBA00048679"/>
    </source>
</evidence>
<keyword evidence="2" id="KW-1003">Cell membrane</keyword>
<dbReference type="SMART" id="SM00108">
    <property type="entry name" value="B_lectin"/>
    <property type="match status" value="1"/>
</dbReference>
<dbReference type="InterPro" id="IPR003609">
    <property type="entry name" value="Pan_app"/>
</dbReference>
<dbReference type="GO" id="GO:0005524">
    <property type="term" value="F:ATP binding"/>
    <property type="evidence" value="ECO:0007669"/>
    <property type="project" value="UniProtKB-KW"/>
</dbReference>
<dbReference type="InterPro" id="IPR011009">
    <property type="entry name" value="Kinase-like_dom_sf"/>
</dbReference>
<sequence>MASSVDLICFLFLSSLWSSCCNAASNTLKPGETLNSSSSLVSANGKFTLSFGVYDHNANLSYLVIMGSASHDYAWVANRDTPILYPLGMFSLDRNNTLKITHRYGEAVVLYSAKSETIKSSVVATLMDSGNFVLEEMSSDGSAKRVLWQSFDYPGDVLLPGMKLGVNHNSGHIWSLSSWLTENSAVPGAFTLEWDPNGRELKIRRRGVVYWSSGVFRDGNFEFIKHKRYNFSIVSNKNEDYFTYTAVDQGAKPEWLLSPIGRLYDVDGSLDIAEADSCYGYNTEGGCQIWDQPTKCRRIGDVFEQDNGYFFPTVPTGGSNITSTSDISNTSLTVSDCKAACWANCDCVGFIFLFPNQTGCRFWTGDLKFITDSATYTAIAVYFLTKKSASSRSHKWIWIATAIAAALLLMVLCIVCCRIRRRKFVLSGENKTKIDVKALLNIRRSDTSTDGSMGQDLRVFSYESVMAATDNFSIQNKVGQGGFGPVYKGKLSTCREIAVKKLSSCSRQGEVEFKNELILISELQHTNLVQLFGFCIHGEERMLIYEYMPNKSLDYILFDSTRGMLLDWEKRFNIIEGIAQGLLYLHKYSRLKVIHRDLKASNILLDENMNPKISDFGTARSFTLNEDEASTGRIIGTHGYMSPEYAMQGIYSGKSDVFSFGVLMLEIISGRKNNSFYSDHRVLNLVGYAWELWQEGAGLELMDATLSDSCVNDQLLRCIHVALLCVEENAEHRPNMSDALSMLRNERLPLPIPTRPAFFLVRNSAGVDVSGNKSEILSANGLSNSTILGR</sequence>
<comment type="similarity">
    <text evidence="13">Belongs to the protein kinase superfamily. Ser/Thr protein kinase family.</text>
</comment>
<comment type="catalytic activity">
    <reaction evidence="11 13">
        <text>L-threonyl-[protein] + ATP = O-phospho-L-threonyl-[protein] + ADP + H(+)</text>
        <dbReference type="Rhea" id="RHEA:46608"/>
        <dbReference type="Rhea" id="RHEA-COMP:11060"/>
        <dbReference type="Rhea" id="RHEA-COMP:11605"/>
        <dbReference type="ChEBI" id="CHEBI:15378"/>
        <dbReference type="ChEBI" id="CHEBI:30013"/>
        <dbReference type="ChEBI" id="CHEBI:30616"/>
        <dbReference type="ChEBI" id="CHEBI:61977"/>
        <dbReference type="ChEBI" id="CHEBI:456216"/>
        <dbReference type="EC" id="2.7.11.1"/>
    </reaction>
</comment>
<evidence type="ECO:0000259" key="16">
    <source>
        <dbReference type="PROSITE" id="PS50011"/>
    </source>
</evidence>
<feature type="transmembrane region" description="Helical" evidence="14">
    <location>
        <begin position="396"/>
        <end position="417"/>
    </location>
</feature>
<keyword evidence="20" id="KW-1185">Reference proteome</keyword>
<feature type="signal peptide" evidence="15">
    <location>
        <begin position="1"/>
        <end position="23"/>
    </location>
</feature>
<evidence type="ECO:0000256" key="1">
    <source>
        <dbReference type="ARBA" id="ARBA00004251"/>
    </source>
</evidence>
<dbReference type="GO" id="GO:0005886">
    <property type="term" value="C:plasma membrane"/>
    <property type="evidence" value="ECO:0007669"/>
    <property type="project" value="UniProtKB-SubCell"/>
</dbReference>
<name>A0AAW1XMF3_RUBAR</name>
<keyword evidence="5 15" id="KW-0732">Signal</keyword>
<dbReference type="PROSITE" id="PS50948">
    <property type="entry name" value="PAN"/>
    <property type="match status" value="1"/>
</dbReference>
<evidence type="ECO:0000256" key="4">
    <source>
        <dbReference type="ARBA" id="ARBA00022679"/>
    </source>
</evidence>
<dbReference type="InterPro" id="IPR036426">
    <property type="entry name" value="Bulb-type_lectin_dom_sf"/>
</dbReference>
<dbReference type="PROSITE" id="PS50011">
    <property type="entry name" value="PROTEIN_KINASE_DOM"/>
    <property type="match status" value="1"/>
</dbReference>
<evidence type="ECO:0000256" key="5">
    <source>
        <dbReference type="ARBA" id="ARBA00022729"/>
    </source>
</evidence>
<dbReference type="Pfam" id="PF01453">
    <property type="entry name" value="B_lectin"/>
    <property type="match status" value="1"/>
</dbReference>
<reference evidence="19 20" key="1">
    <citation type="journal article" date="2023" name="G3 (Bethesda)">
        <title>A chromosome-length genome assembly and annotation of blackberry (Rubus argutus, cv. 'Hillquist').</title>
        <authorList>
            <person name="Bruna T."/>
            <person name="Aryal R."/>
            <person name="Dudchenko O."/>
            <person name="Sargent D.J."/>
            <person name="Mead D."/>
            <person name="Buti M."/>
            <person name="Cavallini A."/>
            <person name="Hytonen T."/>
            <person name="Andres J."/>
            <person name="Pham M."/>
            <person name="Weisz D."/>
            <person name="Mascagni F."/>
            <person name="Usai G."/>
            <person name="Natali L."/>
            <person name="Bassil N."/>
            <person name="Fernandez G.E."/>
            <person name="Lomsadze A."/>
            <person name="Armour M."/>
            <person name="Olukolu B."/>
            <person name="Poorten T."/>
            <person name="Britton C."/>
            <person name="Davik J."/>
            <person name="Ashrafi H."/>
            <person name="Aiden E.L."/>
            <person name="Borodovsky M."/>
            <person name="Worthington M."/>
        </authorList>
    </citation>
    <scope>NUCLEOTIDE SEQUENCE [LARGE SCALE GENOMIC DNA]</scope>
    <source>
        <strain evidence="19">PI 553951</strain>
    </source>
</reference>
<dbReference type="PROSITE" id="PS00108">
    <property type="entry name" value="PROTEIN_KINASE_ST"/>
    <property type="match status" value="1"/>
</dbReference>
<dbReference type="Proteomes" id="UP001457282">
    <property type="component" value="Unassembled WGS sequence"/>
</dbReference>
<dbReference type="Gene3D" id="3.30.200.20">
    <property type="entry name" value="Phosphorylase Kinase, domain 1"/>
    <property type="match status" value="1"/>
</dbReference>
<keyword evidence="4 13" id="KW-0808">Transferase</keyword>
<keyword evidence="10" id="KW-0325">Glycoprotein</keyword>
<evidence type="ECO:0000259" key="17">
    <source>
        <dbReference type="PROSITE" id="PS50927"/>
    </source>
</evidence>
<keyword evidence="9" id="KW-1015">Disulfide bond</keyword>
<keyword evidence="3 13" id="KW-0723">Serine/threonine-protein kinase</keyword>
<feature type="domain" description="Apple" evidence="18">
    <location>
        <begin position="296"/>
        <end position="388"/>
    </location>
</feature>
<dbReference type="InterPro" id="IPR000719">
    <property type="entry name" value="Prot_kinase_dom"/>
</dbReference>
<dbReference type="Gene3D" id="2.90.10.10">
    <property type="entry name" value="Bulb-type lectin domain"/>
    <property type="match status" value="1"/>
</dbReference>
<keyword evidence="14" id="KW-0812">Transmembrane</keyword>
<dbReference type="InterPro" id="IPR001245">
    <property type="entry name" value="Ser-Thr/Tyr_kinase_cat_dom"/>
</dbReference>
<evidence type="ECO:0000259" key="18">
    <source>
        <dbReference type="PROSITE" id="PS50948"/>
    </source>
</evidence>
<dbReference type="SMART" id="SM00220">
    <property type="entry name" value="S_TKc"/>
    <property type="match status" value="1"/>
</dbReference>
<evidence type="ECO:0000256" key="10">
    <source>
        <dbReference type="ARBA" id="ARBA00023180"/>
    </source>
</evidence>
<dbReference type="InterPro" id="IPR024171">
    <property type="entry name" value="SRK-like_kinase"/>
</dbReference>
<dbReference type="Gene3D" id="1.10.510.10">
    <property type="entry name" value="Transferase(Phosphotransferase) domain 1"/>
    <property type="match status" value="1"/>
</dbReference>
<keyword evidence="14" id="KW-1133">Transmembrane helix</keyword>
<dbReference type="FunFam" id="1.10.510.10:FF:000060">
    <property type="entry name" value="G-type lectin S-receptor-like serine/threonine-protein kinase"/>
    <property type="match status" value="1"/>
</dbReference>
<dbReference type="PIRSF" id="PIRSF000641">
    <property type="entry name" value="SRK"/>
    <property type="match status" value="1"/>
</dbReference>
<evidence type="ECO:0000256" key="13">
    <source>
        <dbReference type="PIRNR" id="PIRNR000641"/>
    </source>
</evidence>
<dbReference type="EMBL" id="JBEDUW010000003">
    <property type="protein sequence ID" value="KAK9937435.1"/>
    <property type="molecule type" value="Genomic_DNA"/>
</dbReference>
<dbReference type="SUPFAM" id="SSF56112">
    <property type="entry name" value="Protein kinase-like (PK-like)"/>
    <property type="match status" value="1"/>
</dbReference>
<evidence type="ECO:0000256" key="8">
    <source>
        <dbReference type="ARBA" id="ARBA00022840"/>
    </source>
</evidence>
<dbReference type="PROSITE" id="PS50927">
    <property type="entry name" value="BULB_LECTIN"/>
    <property type="match status" value="1"/>
</dbReference>
<dbReference type="PANTHER" id="PTHR27002">
    <property type="entry name" value="RECEPTOR-LIKE SERINE/THREONINE-PROTEIN KINASE SD1-8"/>
    <property type="match status" value="1"/>
</dbReference>
<dbReference type="GO" id="GO:0004674">
    <property type="term" value="F:protein serine/threonine kinase activity"/>
    <property type="evidence" value="ECO:0007669"/>
    <property type="project" value="UniProtKB-KW"/>
</dbReference>
<protein>
    <recommendedName>
        <fullName evidence="13">Receptor-like serine/threonine-protein kinase</fullName>
        <ecNumber evidence="13">2.7.11.1</ecNumber>
    </recommendedName>
</protein>